<dbReference type="RefSeq" id="WP_142005782.1">
    <property type="nucleotide sequence ID" value="NZ_CAJTBP010000001.1"/>
</dbReference>
<dbReference type="PANTHER" id="PTHR43537">
    <property type="entry name" value="TRANSCRIPTIONAL REGULATOR, GNTR FAMILY"/>
    <property type="match status" value="1"/>
</dbReference>
<dbReference type="Pfam" id="PF07729">
    <property type="entry name" value="FCD"/>
    <property type="match status" value="1"/>
</dbReference>
<dbReference type="InterPro" id="IPR036388">
    <property type="entry name" value="WH-like_DNA-bd_sf"/>
</dbReference>
<accession>A0A542XD89</accession>
<evidence type="ECO:0000256" key="3">
    <source>
        <dbReference type="ARBA" id="ARBA00023163"/>
    </source>
</evidence>
<dbReference type="SMART" id="SM00895">
    <property type="entry name" value="FCD"/>
    <property type="match status" value="1"/>
</dbReference>
<dbReference type="InterPro" id="IPR008920">
    <property type="entry name" value="TF_FadR/GntR_C"/>
</dbReference>
<dbReference type="SUPFAM" id="SSF48008">
    <property type="entry name" value="GntR ligand-binding domain-like"/>
    <property type="match status" value="1"/>
</dbReference>
<evidence type="ECO:0000313" key="6">
    <source>
        <dbReference type="Proteomes" id="UP000318336"/>
    </source>
</evidence>
<evidence type="ECO:0000256" key="1">
    <source>
        <dbReference type="ARBA" id="ARBA00023015"/>
    </source>
</evidence>
<dbReference type="CDD" id="cd07377">
    <property type="entry name" value="WHTH_GntR"/>
    <property type="match status" value="1"/>
</dbReference>
<evidence type="ECO:0000313" key="5">
    <source>
        <dbReference type="EMBL" id="TQL33810.1"/>
    </source>
</evidence>
<keyword evidence="2 5" id="KW-0238">DNA-binding</keyword>
<dbReference type="PANTHER" id="PTHR43537:SF5">
    <property type="entry name" value="UXU OPERON TRANSCRIPTIONAL REGULATOR"/>
    <property type="match status" value="1"/>
</dbReference>
<dbReference type="SMART" id="SM00345">
    <property type="entry name" value="HTH_GNTR"/>
    <property type="match status" value="1"/>
</dbReference>
<evidence type="ECO:0000256" key="2">
    <source>
        <dbReference type="ARBA" id="ARBA00023125"/>
    </source>
</evidence>
<dbReference type="Gene3D" id="1.10.10.10">
    <property type="entry name" value="Winged helix-like DNA-binding domain superfamily/Winged helix DNA-binding domain"/>
    <property type="match status" value="1"/>
</dbReference>
<dbReference type="PRINTS" id="PR00035">
    <property type="entry name" value="HTHGNTR"/>
</dbReference>
<dbReference type="AlphaFoldDB" id="A0A542XD89"/>
<gene>
    <name evidence="5" type="ORF">FB554_1963</name>
</gene>
<dbReference type="InterPro" id="IPR000524">
    <property type="entry name" value="Tscrpt_reg_HTH_GntR"/>
</dbReference>
<keyword evidence="1" id="KW-0805">Transcription regulation</keyword>
<organism evidence="5 6">
    <name type="scientific">Barrientosiimonas humi</name>
    <dbReference type="NCBI Taxonomy" id="999931"/>
    <lineage>
        <taxon>Bacteria</taxon>
        <taxon>Bacillati</taxon>
        <taxon>Actinomycetota</taxon>
        <taxon>Actinomycetes</taxon>
        <taxon>Micrococcales</taxon>
        <taxon>Dermacoccaceae</taxon>
        <taxon>Barrientosiimonas</taxon>
    </lineage>
</organism>
<evidence type="ECO:0000259" key="4">
    <source>
        <dbReference type="PROSITE" id="PS50949"/>
    </source>
</evidence>
<feature type="domain" description="HTH gntR-type" evidence="4">
    <location>
        <begin position="13"/>
        <end position="80"/>
    </location>
</feature>
<keyword evidence="6" id="KW-1185">Reference proteome</keyword>
<dbReference type="GO" id="GO:0003700">
    <property type="term" value="F:DNA-binding transcription factor activity"/>
    <property type="evidence" value="ECO:0007669"/>
    <property type="project" value="InterPro"/>
</dbReference>
<dbReference type="PROSITE" id="PS50949">
    <property type="entry name" value="HTH_GNTR"/>
    <property type="match status" value="1"/>
</dbReference>
<protein>
    <submittedName>
        <fullName evidence="5">DNA-binding GntR family transcriptional regulator</fullName>
    </submittedName>
</protein>
<dbReference type="SUPFAM" id="SSF46785">
    <property type="entry name" value="Winged helix' DNA-binding domain"/>
    <property type="match status" value="1"/>
</dbReference>
<dbReference type="GO" id="GO:0003677">
    <property type="term" value="F:DNA binding"/>
    <property type="evidence" value="ECO:0007669"/>
    <property type="project" value="UniProtKB-KW"/>
</dbReference>
<dbReference type="Pfam" id="PF00392">
    <property type="entry name" value="GntR"/>
    <property type="match status" value="1"/>
</dbReference>
<name>A0A542XD89_9MICO</name>
<comment type="caution">
    <text evidence="5">The sequence shown here is derived from an EMBL/GenBank/DDBJ whole genome shotgun (WGS) entry which is preliminary data.</text>
</comment>
<dbReference type="InterPro" id="IPR036390">
    <property type="entry name" value="WH_DNA-bd_sf"/>
</dbReference>
<proteinExistence type="predicted"/>
<dbReference type="EMBL" id="VFOK01000001">
    <property type="protein sequence ID" value="TQL33810.1"/>
    <property type="molecule type" value="Genomic_DNA"/>
</dbReference>
<dbReference type="OrthoDB" id="3864082at2"/>
<sequence>MSNVSRLTPLVQESTASMVARTVREAIARGDIGPGEQLGEVELARQLGVSRGPLREGLQRLTQEGLVESYRNRGLFVIEMTPERVRDTYLARQAVERGAAEHLHDTGTAATAGGSLLRVVDTMERAAADDDREAVTDADLAFHEQLVRESASPRLVWMHQTLLTETRMCLNALEPTYDSNEDRVAEHRAIAEALQADDPTATDRLLVAHMRDGVRRLVPEPVEPPA</sequence>
<reference evidence="5 6" key="1">
    <citation type="submission" date="2019-06" db="EMBL/GenBank/DDBJ databases">
        <title>Sequencing the genomes of 1000 actinobacteria strains.</title>
        <authorList>
            <person name="Klenk H.-P."/>
        </authorList>
    </citation>
    <scope>NUCLEOTIDE SEQUENCE [LARGE SCALE GENOMIC DNA]</scope>
    <source>
        <strain evidence="5 6">DSM 24617</strain>
    </source>
</reference>
<dbReference type="Proteomes" id="UP000318336">
    <property type="component" value="Unassembled WGS sequence"/>
</dbReference>
<keyword evidence="3" id="KW-0804">Transcription</keyword>
<dbReference type="Gene3D" id="1.20.120.530">
    <property type="entry name" value="GntR ligand-binding domain-like"/>
    <property type="match status" value="1"/>
</dbReference>
<dbReference type="InterPro" id="IPR011711">
    <property type="entry name" value="GntR_C"/>
</dbReference>